<dbReference type="Gramene" id="LPERR11G16040.1">
    <property type="protein sequence ID" value="LPERR11G16040.1"/>
    <property type="gene ID" value="LPERR11G16040"/>
</dbReference>
<organism evidence="2 3">
    <name type="scientific">Leersia perrieri</name>
    <dbReference type="NCBI Taxonomy" id="77586"/>
    <lineage>
        <taxon>Eukaryota</taxon>
        <taxon>Viridiplantae</taxon>
        <taxon>Streptophyta</taxon>
        <taxon>Embryophyta</taxon>
        <taxon>Tracheophyta</taxon>
        <taxon>Spermatophyta</taxon>
        <taxon>Magnoliopsida</taxon>
        <taxon>Liliopsida</taxon>
        <taxon>Poales</taxon>
        <taxon>Poaceae</taxon>
        <taxon>BOP clade</taxon>
        <taxon>Oryzoideae</taxon>
        <taxon>Oryzeae</taxon>
        <taxon>Oryzinae</taxon>
        <taxon>Leersia</taxon>
    </lineage>
</organism>
<sequence length="29" mass="3236">MHPRQRQIGDGQTVLGTKMGQIRTNPDLS</sequence>
<dbReference type="EnsemblPlants" id="LPERR11G16040.1">
    <property type="protein sequence ID" value="LPERR11G16040.1"/>
    <property type="gene ID" value="LPERR11G16040"/>
</dbReference>
<evidence type="ECO:0000256" key="1">
    <source>
        <dbReference type="SAM" id="MobiDB-lite"/>
    </source>
</evidence>
<name>A0A0D9XU52_9ORYZ</name>
<dbReference type="HOGENOM" id="CLU_3411051_0_0_1"/>
<reference evidence="3" key="2">
    <citation type="submission" date="2013-12" db="EMBL/GenBank/DDBJ databases">
        <authorList>
            <person name="Yu Y."/>
            <person name="Lee S."/>
            <person name="de Baynast K."/>
            <person name="Wissotski M."/>
            <person name="Liu L."/>
            <person name="Talag J."/>
            <person name="Goicoechea J."/>
            <person name="Angelova A."/>
            <person name="Jetty R."/>
            <person name="Kudrna D."/>
            <person name="Golser W."/>
            <person name="Rivera L."/>
            <person name="Zhang J."/>
            <person name="Wing R."/>
        </authorList>
    </citation>
    <scope>NUCLEOTIDE SEQUENCE</scope>
</reference>
<accession>A0A0D9XU52</accession>
<evidence type="ECO:0000313" key="2">
    <source>
        <dbReference type="EnsemblPlants" id="LPERR11G16040.1"/>
    </source>
</evidence>
<reference evidence="2 3" key="1">
    <citation type="submission" date="2012-08" db="EMBL/GenBank/DDBJ databases">
        <title>Oryza genome evolution.</title>
        <authorList>
            <person name="Wing R.A."/>
        </authorList>
    </citation>
    <scope>NUCLEOTIDE SEQUENCE</scope>
</reference>
<keyword evidence="3" id="KW-1185">Reference proteome</keyword>
<feature type="region of interest" description="Disordered" evidence="1">
    <location>
        <begin position="1"/>
        <end position="29"/>
    </location>
</feature>
<reference evidence="2" key="3">
    <citation type="submission" date="2015-04" db="UniProtKB">
        <authorList>
            <consortium name="EnsemblPlants"/>
        </authorList>
    </citation>
    <scope>IDENTIFICATION</scope>
</reference>
<proteinExistence type="predicted"/>
<protein>
    <submittedName>
        <fullName evidence="2">Uncharacterized protein</fullName>
    </submittedName>
</protein>
<evidence type="ECO:0000313" key="3">
    <source>
        <dbReference type="Proteomes" id="UP000032180"/>
    </source>
</evidence>
<dbReference type="AlphaFoldDB" id="A0A0D9XU52"/>
<dbReference type="Proteomes" id="UP000032180">
    <property type="component" value="Chromosome 11"/>
</dbReference>